<gene>
    <name evidence="2" type="ORF">A2172_04915</name>
</gene>
<comment type="caution">
    <text evidence="2">The sequence shown here is derived from an EMBL/GenBank/DDBJ whole genome shotgun (WGS) entry which is preliminary data.</text>
</comment>
<feature type="transmembrane region" description="Helical" evidence="1">
    <location>
        <begin position="17"/>
        <end position="36"/>
    </location>
</feature>
<dbReference type="STRING" id="1802593.A2172_04915"/>
<name>A0A1G1W9V0_9BACT</name>
<keyword evidence="1" id="KW-0812">Transmembrane</keyword>
<dbReference type="AlphaFoldDB" id="A0A1G1W9V0"/>
<keyword evidence="1" id="KW-0472">Membrane</keyword>
<proteinExistence type="predicted"/>
<feature type="transmembrane region" description="Helical" evidence="1">
    <location>
        <begin position="43"/>
        <end position="64"/>
    </location>
</feature>
<organism evidence="2 3">
    <name type="scientific">Candidatus Woykebacteria bacterium RBG_13_40_15</name>
    <dbReference type="NCBI Taxonomy" id="1802593"/>
    <lineage>
        <taxon>Bacteria</taxon>
        <taxon>Candidatus Woykeibacteriota</taxon>
    </lineage>
</organism>
<accession>A0A1G1W9V0</accession>
<protein>
    <submittedName>
        <fullName evidence="2">Uncharacterized protein</fullName>
    </submittedName>
</protein>
<evidence type="ECO:0000256" key="1">
    <source>
        <dbReference type="SAM" id="Phobius"/>
    </source>
</evidence>
<evidence type="ECO:0000313" key="2">
    <source>
        <dbReference type="EMBL" id="OGY24459.1"/>
    </source>
</evidence>
<keyword evidence="1" id="KW-1133">Transmembrane helix</keyword>
<dbReference type="EMBL" id="MHCP01000008">
    <property type="protein sequence ID" value="OGY24459.1"/>
    <property type="molecule type" value="Genomic_DNA"/>
</dbReference>
<sequence>MLVVFFLSKLVLGQVNIFLPSVPALAAFVVGIISIIKDKEKSILVYITVVIGLLGLLFPFLFVLGEILSPH</sequence>
<reference evidence="2 3" key="1">
    <citation type="journal article" date="2016" name="Nat. Commun.">
        <title>Thousands of microbial genomes shed light on interconnected biogeochemical processes in an aquifer system.</title>
        <authorList>
            <person name="Anantharaman K."/>
            <person name="Brown C.T."/>
            <person name="Hug L.A."/>
            <person name="Sharon I."/>
            <person name="Castelle C.J."/>
            <person name="Probst A.J."/>
            <person name="Thomas B.C."/>
            <person name="Singh A."/>
            <person name="Wilkins M.J."/>
            <person name="Karaoz U."/>
            <person name="Brodie E.L."/>
            <person name="Williams K.H."/>
            <person name="Hubbard S.S."/>
            <person name="Banfield J.F."/>
        </authorList>
    </citation>
    <scope>NUCLEOTIDE SEQUENCE [LARGE SCALE GENOMIC DNA]</scope>
</reference>
<evidence type="ECO:0000313" key="3">
    <source>
        <dbReference type="Proteomes" id="UP000176631"/>
    </source>
</evidence>
<dbReference type="Proteomes" id="UP000176631">
    <property type="component" value="Unassembled WGS sequence"/>
</dbReference>